<dbReference type="AlphaFoldDB" id="A0A1E5XWM4"/>
<gene>
    <name evidence="4" type="ORF">VW23_009210</name>
</gene>
<dbReference type="RefSeq" id="WP_069907943.1">
    <property type="nucleotide sequence ID" value="NZ_LAJE02000044.1"/>
</dbReference>
<proteinExistence type="predicted"/>
<dbReference type="InterPro" id="IPR009057">
    <property type="entry name" value="Homeodomain-like_sf"/>
</dbReference>
<feature type="DNA-binding region" description="H-T-H motif" evidence="2">
    <location>
        <begin position="40"/>
        <end position="59"/>
    </location>
</feature>
<dbReference type="EMBL" id="LAJE02000044">
    <property type="protein sequence ID" value="OEO32980.1"/>
    <property type="molecule type" value="Genomic_DNA"/>
</dbReference>
<keyword evidence="1 2" id="KW-0238">DNA-binding</keyword>
<evidence type="ECO:0000313" key="5">
    <source>
        <dbReference type="Proteomes" id="UP000095463"/>
    </source>
</evidence>
<evidence type="ECO:0000256" key="2">
    <source>
        <dbReference type="PROSITE-ProRule" id="PRU00335"/>
    </source>
</evidence>
<dbReference type="SUPFAM" id="SSF46689">
    <property type="entry name" value="Homeodomain-like"/>
    <property type="match status" value="1"/>
</dbReference>
<evidence type="ECO:0000259" key="3">
    <source>
        <dbReference type="PROSITE" id="PS50977"/>
    </source>
</evidence>
<evidence type="ECO:0000256" key="1">
    <source>
        <dbReference type="ARBA" id="ARBA00023125"/>
    </source>
</evidence>
<dbReference type="Gene3D" id="1.10.357.10">
    <property type="entry name" value="Tetracycline Repressor, domain 2"/>
    <property type="match status" value="1"/>
</dbReference>
<comment type="caution">
    <text evidence="4">The sequence shown here is derived from an EMBL/GenBank/DDBJ whole genome shotgun (WGS) entry which is preliminary data.</text>
</comment>
<organism evidence="4 5">
    <name type="scientific">Devosia insulae DS-56</name>
    <dbReference type="NCBI Taxonomy" id="1116389"/>
    <lineage>
        <taxon>Bacteria</taxon>
        <taxon>Pseudomonadati</taxon>
        <taxon>Pseudomonadota</taxon>
        <taxon>Alphaproteobacteria</taxon>
        <taxon>Hyphomicrobiales</taxon>
        <taxon>Devosiaceae</taxon>
        <taxon>Devosia</taxon>
    </lineage>
</organism>
<dbReference type="GO" id="GO:0003677">
    <property type="term" value="F:DNA binding"/>
    <property type="evidence" value="ECO:0007669"/>
    <property type="project" value="UniProtKB-UniRule"/>
</dbReference>
<dbReference type="PROSITE" id="PS50977">
    <property type="entry name" value="HTH_TETR_2"/>
    <property type="match status" value="1"/>
</dbReference>
<evidence type="ECO:0000313" key="4">
    <source>
        <dbReference type="EMBL" id="OEO32980.1"/>
    </source>
</evidence>
<name>A0A1E5XWM4_9HYPH</name>
<dbReference type="OrthoDB" id="3217159at2"/>
<reference evidence="4 5" key="1">
    <citation type="journal article" date="2015" name="Genome Announc.">
        <title>Genome Assemblies of Three Soil-Associated Devosia species: D. insulae, D. limi, and D. soli.</title>
        <authorList>
            <person name="Hassan Y.I."/>
            <person name="Lepp D."/>
            <person name="Zhou T."/>
        </authorList>
    </citation>
    <scope>NUCLEOTIDE SEQUENCE [LARGE SCALE GENOMIC DNA]</scope>
    <source>
        <strain evidence="4 5">DS-56</strain>
    </source>
</reference>
<accession>A0A1E5XWM4</accession>
<feature type="domain" description="HTH tetR-type" evidence="3">
    <location>
        <begin position="19"/>
        <end position="77"/>
    </location>
</feature>
<keyword evidence="5" id="KW-1185">Reference proteome</keyword>
<sequence length="210" mass="23023">MDVSQPDEQQVSEPKGARARTRKLMLETAIALMQQGQTPSVSDVAEAAQVSRATAYRYFPSQAALVHAVVDEGLGPILNWQSASEDPETRVLDLLSLTMPRVAEFEATFKAALKLSLEQWAQRRAGTLGAEPPFKRGHRVELLQMAIAPLKNKLPEVKFQRLAKALSLVYGLEVLIVLKDLWGLEFEETTEIATWAATALVRAAVAESAA</sequence>
<protein>
    <submittedName>
        <fullName evidence="4">TetR family transcriptional regulator</fullName>
    </submittedName>
</protein>
<dbReference type="InterPro" id="IPR001647">
    <property type="entry name" value="HTH_TetR"/>
</dbReference>
<dbReference type="Proteomes" id="UP000095463">
    <property type="component" value="Unassembled WGS sequence"/>
</dbReference>
<dbReference type="Pfam" id="PF00440">
    <property type="entry name" value="TetR_N"/>
    <property type="match status" value="1"/>
</dbReference>